<protein>
    <submittedName>
        <fullName evidence="1">Uncharacterized protein</fullName>
    </submittedName>
</protein>
<dbReference type="Proteomes" id="UP001439008">
    <property type="component" value="Unassembled WGS sequence"/>
</dbReference>
<keyword evidence="2" id="KW-1185">Reference proteome</keyword>
<sequence length="76" mass="8559">MAESSNSYNDAILVVSWEQICGQASVFVDEAGFSPFLWVKSHKEMAWESKGKRTQSLKSIDEIKSILFGVYGFCFV</sequence>
<name>A0ABV2AK45_9EUKA</name>
<gene>
    <name evidence="1" type="ORF">MHBO_001770</name>
</gene>
<evidence type="ECO:0000313" key="2">
    <source>
        <dbReference type="Proteomes" id="UP001439008"/>
    </source>
</evidence>
<evidence type="ECO:0000313" key="1">
    <source>
        <dbReference type="EMBL" id="MES1920044.1"/>
    </source>
</evidence>
<accession>A0ABV2AK45</accession>
<feature type="non-terminal residue" evidence="1">
    <location>
        <position position="76"/>
    </location>
</feature>
<organism evidence="1 2">
    <name type="scientific">Bonamia ostreae</name>
    <dbReference type="NCBI Taxonomy" id="126728"/>
    <lineage>
        <taxon>Eukaryota</taxon>
        <taxon>Sar</taxon>
        <taxon>Rhizaria</taxon>
        <taxon>Endomyxa</taxon>
        <taxon>Ascetosporea</taxon>
        <taxon>Haplosporida</taxon>
        <taxon>Bonamia</taxon>
    </lineage>
</organism>
<reference evidence="1 2" key="1">
    <citation type="journal article" date="2024" name="BMC Biol.">
        <title>Comparative genomics of Ascetosporea gives new insight into the evolutionary basis for animal parasitism in Rhizaria.</title>
        <authorList>
            <person name="Hiltunen Thoren M."/>
            <person name="Onut-Brannstrom I."/>
            <person name="Alfjorden A."/>
            <person name="Peckova H."/>
            <person name="Swords F."/>
            <person name="Hooper C."/>
            <person name="Holzer A.S."/>
            <person name="Bass D."/>
            <person name="Burki F."/>
        </authorList>
    </citation>
    <scope>NUCLEOTIDE SEQUENCE [LARGE SCALE GENOMIC DNA]</scope>
    <source>
        <strain evidence="1">20-A016</strain>
    </source>
</reference>
<dbReference type="EMBL" id="JBDODL010000490">
    <property type="protein sequence ID" value="MES1920044.1"/>
    <property type="molecule type" value="Genomic_DNA"/>
</dbReference>
<comment type="caution">
    <text evidence="1">The sequence shown here is derived from an EMBL/GenBank/DDBJ whole genome shotgun (WGS) entry which is preliminary data.</text>
</comment>
<proteinExistence type="predicted"/>